<evidence type="ECO:0000256" key="1">
    <source>
        <dbReference type="SAM" id="MobiDB-lite"/>
    </source>
</evidence>
<reference evidence="3" key="1">
    <citation type="journal article" date="2014" name="Nucleic Acids Res.">
        <title>The evolutionary dynamics of variant antigen genes in Babesia reveal a history of genomic innovation underlying host-parasite interaction.</title>
        <authorList>
            <person name="Jackson A.P."/>
            <person name="Otto T.D."/>
            <person name="Darby A."/>
            <person name="Ramaprasad A."/>
            <person name="Xia D."/>
            <person name="Echaide I.E."/>
            <person name="Farber M."/>
            <person name="Gahlot S."/>
            <person name="Gamble J."/>
            <person name="Gupta D."/>
            <person name="Gupta Y."/>
            <person name="Jackson L."/>
            <person name="Malandrin L."/>
            <person name="Malas T.B."/>
            <person name="Moussa E."/>
            <person name="Nair M."/>
            <person name="Reid A.J."/>
            <person name="Sanders M."/>
            <person name="Sharma J."/>
            <person name="Tracey A."/>
            <person name="Quail M.A."/>
            <person name="Weir W."/>
            <person name="Wastling J.M."/>
            <person name="Hall N."/>
            <person name="Willadsen P."/>
            <person name="Lingelbach K."/>
            <person name="Shiels B."/>
            <person name="Tait A."/>
            <person name="Berriman M."/>
            <person name="Allred D.R."/>
            <person name="Pain A."/>
        </authorList>
    </citation>
    <scope>NUCLEOTIDE SEQUENCE [LARGE SCALE GENOMIC DNA]</scope>
    <source>
        <strain evidence="3">Bond</strain>
    </source>
</reference>
<name>A0A061DEX1_BABBI</name>
<gene>
    <name evidence="2" type="ORF">BBBOND_0405050</name>
</gene>
<dbReference type="Proteomes" id="UP000033188">
    <property type="component" value="Chromosome 5"/>
</dbReference>
<keyword evidence="3" id="KW-1185">Reference proteome</keyword>
<dbReference type="GeneID" id="24566561"/>
<dbReference type="KEGG" id="bbig:BBBOND_0405050"/>
<dbReference type="EMBL" id="LK391711">
    <property type="protein sequence ID" value="CDR98020.1"/>
    <property type="molecule type" value="Genomic_DNA"/>
</dbReference>
<accession>A0A061DEX1</accession>
<dbReference type="RefSeq" id="XP_012770206.1">
    <property type="nucleotide sequence ID" value="XM_012914752.1"/>
</dbReference>
<sequence length="65" mass="6823">MDKARNNTSGKNGSSQVSGTNVDSSTTKKSTKPRKQPKTVSAIGSKNFYYPGVPTVANLDAGSLF</sequence>
<dbReference type="VEuPathDB" id="PiroplasmaDB:BBBOND_0405050"/>
<proteinExistence type="predicted"/>
<dbReference type="AlphaFoldDB" id="A0A061DEX1"/>
<protein>
    <submittedName>
        <fullName evidence="2">Uncharacterized protein</fullName>
    </submittedName>
</protein>
<feature type="compositionally biased region" description="Polar residues" evidence="1">
    <location>
        <begin position="1"/>
        <end position="23"/>
    </location>
</feature>
<evidence type="ECO:0000313" key="2">
    <source>
        <dbReference type="EMBL" id="CDR98020.1"/>
    </source>
</evidence>
<feature type="region of interest" description="Disordered" evidence="1">
    <location>
        <begin position="1"/>
        <end position="47"/>
    </location>
</feature>
<organism evidence="2 3">
    <name type="scientific">Babesia bigemina</name>
    <dbReference type="NCBI Taxonomy" id="5866"/>
    <lineage>
        <taxon>Eukaryota</taxon>
        <taxon>Sar</taxon>
        <taxon>Alveolata</taxon>
        <taxon>Apicomplexa</taxon>
        <taxon>Aconoidasida</taxon>
        <taxon>Piroplasmida</taxon>
        <taxon>Babesiidae</taxon>
        <taxon>Babesia</taxon>
    </lineage>
</organism>
<evidence type="ECO:0000313" key="3">
    <source>
        <dbReference type="Proteomes" id="UP000033188"/>
    </source>
</evidence>